<evidence type="ECO:0000256" key="2">
    <source>
        <dbReference type="ARBA" id="ARBA00010333"/>
    </source>
</evidence>
<dbReference type="PROSITE" id="PS51257">
    <property type="entry name" value="PROKAR_LIPOPROTEIN"/>
    <property type="match status" value="1"/>
</dbReference>
<dbReference type="CDD" id="cd13711">
    <property type="entry name" value="PBP2_Ngo0372_TcyA"/>
    <property type="match status" value="1"/>
</dbReference>
<dbReference type="InterPro" id="IPR001638">
    <property type="entry name" value="Solute-binding_3/MltF_N"/>
</dbReference>
<dbReference type="SMART" id="SM00062">
    <property type="entry name" value="PBPb"/>
    <property type="match status" value="1"/>
</dbReference>
<evidence type="ECO:0000256" key="4">
    <source>
        <dbReference type="RuleBase" id="RU003744"/>
    </source>
</evidence>
<sequence length="269" mass="28662">MKRATFLIGLATALTTGLAACSGGSPSGESTTTAGEDVLAQIQESGVLKVGTEGTYSPFTFHDPQTNDLTGYDVEVVTAVAEQLGVEPEFSETQFDAIFAGLEAGRYDVIANQVTINEERQSRYDLSDPYTVSTGVVVTRTDDTEITSIEDVEGRTAAQSATSNWHTLATDAGAQVETVEGLTQSLALLKQGRIDLTFNDNLAVLDYLKTTGDTDVKIAFEVDEGGEQALAMRKDSGLLDAINGALEELRANGTLTEISEKWFGQDVSQ</sequence>
<dbReference type="GO" id="GO:0030313">
    <property type="term" value="C:cell envelope"/>
    <property type="evidence" value="ECO:0007669"/>
    <property type="project" value="UniProtKB-SubCell"/>
</dbReference>
<dbReference type="SUPFAM" id="SSF53850">
    <property type="entry name" value="Periplasmic binding protein-like II"/>
    <property type="match status" value="1"/>
</dbReference>
<dbReference type="InterPro" id="IPR018313">
    <property type="entry name" value="SBP_3_CS"/>
</dbReference>
<feature type="domain" description="Solute-binding protein family 3/N-terminal" evidence="6">
    <location>
        <begin position="47"/>
        <end position="266"/>
    </location>
</feature>
<dbReference type="EMBL" id="RKRA01000001">
    <property type="protein sequence ID" value="RPF28216.1"/>
    <property type="molecule type" value="Genomic_DNA"/>
</dbReference>
<evidence type="ECO:0000313" key="8">
    <source>
        <dbReference type="Proteomes" id="UP000280726"/>
    </source>
</evidence>
<dbReference type="PANTHER" id="PTHR35936">
    <property type="entry name" value="MEMBRANE-BOUND LYTIC MUREIN TRANSGLYCOSYLASE F"/>
    <property type="match status" value="1"/>
</dbReference>
<comment type="subcellular location">
    <subcellularLocation>
        <location evidence="1">Cell envelope</location>
    </subcellularLocation>
</comment>
<dbReference type="OrthoDB" id="9814902at2"/>
<dbReference type="AlphaFoldDB" id="A0A3N4Z8J0"/>
<dbReference type="PROSITE" id="PS01039">
    <property type="entry name" value="SBP_BACTERIAL_3"/>
    <property type="match status" value="1"/>
</dbReference>
<keyword evidence="3 5" id="KW-0732">Signal</keyword>
<dbReference type="RefSeq" id="WP_123918295.1">
    <property type="nucleotide sequence ID" value="NZ_RKRA01000001.1"/>
</dbReference>
<dbReference type="Gene3D" id="3.40.190.10">
    <property type="entry name" value="Periplasmic binding protein-like II"/>
    <property type="match status" value="2"/>
</dbReference>
<reference evidence="7 8" key="1">
    <citation type="submission" date="2018-11" db="EMBL/GenBank/DDBJ databases">
        <title>Sequencing the genomes of 1000 actinobacteria strains.</title>
        <authorList>
            <person name="Klenk H.-P."/>
        </authorList>
    </citation>
    <scope>NUCLEOTIDE SEQUENCE [LARGE SCALE GENOMIC DNA]</scope>
    <source>
        <strain evidence="7 8">DSM 14418</strain>
    </source>
</reference>
<proteinExistence type="inferred from homology"/>
<evidence type="ECO:0000313" key="7">
    <source>
        <dbReference type="EMBL" id="RPF28216.1"/>
    </source>
</evidence>
<organism evidence="7 8">
    <name type="scientific">Georgenia muralis</name>
    <dbReference type="NCBI Taxonomy" id="154117"/>
    <lineage>
        <taxon>Bacteria</taxon>
        <taxon>Bacillati</taxon>
        <taxon>Actinomycetota</taxon>
        <taxon>Actinomycetes</taxon>
        <taxon>Micrococcales</taxon>
        <taxon>Bogoriellaceae</taxon>
        <taxon>Georgenia</taxon>
    </lineage>
</organism>
<dbReference type="Pfam" id="PF00497">
    <property type="entry name" value="SBP_bac_3"/>
    <property type="match status" value="1"/>
</dbReference>
<keyword evidence="8" id="KW-1185">Reference proteome</keyword>
<feature type="chain" id="PRO_5018093236" evidence="5">
    <location>
        <begin position="20"/>
        <end position="269"/>
    </location>
</feature>
<evidence type="ECO:0000256" key="5">
    <source>
        <dbReference type="SAM" id="SignalP"/>
    </source>
</evidence>
<gene>
    <name evidence="7" type="ORF">EDD32_2732</name>
</gene>
<comment type="similarity">
    <text evidence="2 4">Belongs to the bacterial solute-binding protein 3 family.</text>
</comment>
<evidence type="ECO:0000256" key="3">
    <source>
        <dbReference type="ARBA" id="ARBA00022729"/>
    </source>
</evidence>
<accession>A0A3N4Z8J0</accession>
<dbReference type="Proteomes" id="UP000280726">
    <property type="component" value="Unassembled WGS sequence"/>
</dbReference>
<feature type="signal peptide" evidence="5">
    <location>
        <begin position="1"/>
        <end position="19"/>
    </location>
</feature>
<name>A0A3N4Z8J0_9MICO</name>
<evidence type="ECO:0000256" key="1">
    <source>
        <dbReference type="ARBA" id="ARBA00004196"/>
    </source>
</evidence>
<comment type="caution">
    <text evidence="7">The sequence shown here is derived from an EMBL/GenBank/DDBJ whole genome shotgun (WGS) entry which is preliminary data.</text>
</comment>
<protein>
    <submittedName>
        <fullName evidence="7">Amino acid ABC transporter substrate-binding protein (PAAT family)</fullName>
    </submittedName>
</protein>
<evidence type="ECO:0000259" key="6">
    <source>
        <dbReference type="SMART" id="SM00062"/>
    </source>
</evidence>
<dbReference type="PANTHER" id="PTHR35936:SF34">
    <property type="entry name" value="ABC TRANSPORTER EXTRACELLULAR-BINDING PROTEIN YCKB-RELATED"/>
    <property type="match status" value="1"/>
</dbReference>